<dbReference type="InterPro" id="IPR012338">
    <property type="entry name" value="Beta-lactam/transpept-like"/>
</dbReference>
<gene>
    <name evidence="2" type="ORF">PYS61_02990</name>
</gene>
<evidence type="ECO:0000313" key="2">
    <source>
        <dbReference type="EMBL" id="WEG36150.1"/>
    </source>
</evidence>
<dbReference type="Pfam" id="PF13354">
    <property type="entry name" value="Beta-lactamase2"/>
    <property type="match status" value="1"/>
</dbReference>
<keyword evidence="3" id="KW-1185">Reference proteome</keyword>
<sequence>MNQHGPDSHNNTKFNLNGNSMKQSKIGRRLSVLLALALASGTFSSCQKSSEHKARPLVPPTEKRKLTMAKNELKLPQTISTLPAPAVVISPQTADQEEISRLIRQYLEKKQLDGRHLAVDVLNFRTQSRYTFNSSCYFTAASTYKLCLATLYYDLIAQSKVALSDTYLLDASMTDEGEAVAGTYKTGDSIPVRELLKHMVISSDNTAAHVLFQHLGGFDQFKTLTCSFLNIQPDQAYLQEGNLINAQILTACARAIYSAAQTTYKQLLEDMTQAQTSRYFNLLPPMQHIMAQKYGSFENAMNSVGFSLDANNPFSLVVLTDLGPAGEQVLAEIAALIYAHYHPDKLQAEQILAQAEVFRNYPVYTAEDQPAVVNADGADN</sequence>
<dbReference type="GO" id="GO:0016787">
    <property type="term" value="F:hydrolase activity"/>
    <property type="evidence" value="ECO:0007669"/>
    <property type="project" value="UniProtKB-KW"/>
</dbReference>
<feature type="domain" description="Beta-lactamase class A catalytic" evidence="1">
    <location>
        <begin position="121"/>
        <end position="320"/>
    </location>
</feature>
<dbReference type="Proteomes" id="UP001220478">
    <property type="component" value="Chromosome"/>
</dbReference>
<dbReference type="PANTHER" id="PTHR35333">
    <property type="entry name" value="BETA-LACTAMASE"/>
    <property type="match status" value="1"/>
</dbReference>
<dbReference type="RefSeq" id="WP_315572169.1">
    <property type="nucleotide sequence ID" value="NZ_CP118868.1"/>
</dbReference>
<organism evidence="2 3">
    <name type="scientific">Amygdalobacter indicium</name>
    <dbReference type="NCBI Taxonomy" id="3029272"/>
    <lineage>
        <taxon>Bacteria</taxon>
        <taxon>Bacillati</taxon>
        <taxon>Bacillota</taxon>
        <taxon>Clostridia</taxon>
        <taxon>Eubacteriales</taxon>
        <taxon>Oscillospiraceae</taxon>
        <taxon>Amygdalobacter</taxon>
    </lineage>
</organism>
<keyword evidence="2" id="KW-0378">Hydrolase</keyword>
<dbReference type="SUPFAM" id="SSF56601">
    <property type="entry name" value="beta-lactamase/transpeptidase-like"/>
    <property type="match status" value="1"/>
</dbReference>
<proteinExistence type="predicted"/>
<accession>A0ABY8CAL8</accession>
<evidence type="ECO:0000313" key="3">
    <source>
        <dbReference type="Proteomes" id="UP001220478"/>
    </source>
</evidence>
<protein>
    <submittedName>
        <fullName evidence="2">Serine hydrolase</fullName>
    </submittedName>
</protein>
<dbReference type="Gene3D" id="3.40.710.10">
    <property type="entry name" value="DD-peptidase/beta-lactamase superfamily"/>
    <property type="match status" value="1"/>
</dbReference>
<dbReference type="InterPro" id="IPR045155">
    <property type="entry name" value="Beta-lactam_cat"/>
</dbReference>
<dbReference type="InterPro" id="IPR000871">
    <property type="entry name" value="Beta-lactam_class-A"/>
</dbReference>
<evidence type="ECO:0000259" key="1">
    <source>
        <dbReference type="Pfam" id="PF13354"/>
    </source>
</evidence>
<dbReference type="PANTHER" id="PTHR35333:SF3">
    <property type="entry name" value="BETA-LACTAMASE-TYPE TRANSPEPTIDASE FOLD CONTAINING PROTEIN"/>
    <property type="match status" value="1"/>
</dbReference>
<reference evidence="2 3" key="1">
    <citation type="submission" date="2023-02" db="EMBL/GenBank/DDBJ databases">
        <title>Novel Oscillospiraceae bacterial genomes.</title>
        <authorList>
            <person name="Srinivasan S."/>
            <person name="Austin M.N."/>
            <person name="Fiedler T.L."/>
            <person name="Strenk S.M."/>
            <person name="Agnew K.J."/>
            <person name="Nagana Gowda G.A."/>
            <person name="Raftery D."/>
            <person name="Beamer M.A."/>
            <person name="Achilles S.L."/>
            <person name="Wiesenfeld H.C."/>
            <person name="Fredricks D.N."/>
            <person name="Hillier S.L."/>
        </authorList>
    </citation>
    <scope>NUCLEOTIDE SEQUENCE [LARGE SCALE GENOMIC DNA]</scope>
    <source>
        <strain evidence="2 3">CHIC02 1186E3-8</strain>
    </source>
</reference>
<name>A0ABY8CAL8_9FIRM</name>
<dbReference type="EMBL" id="CP118868">
    <property type="protein sequence ID" value="WEG36150.1"/>
    <property type="molecule type" value="Genomic_DNA"/>
</dbReference>